<dbReference type="Proteomes" id="UP000092462">
    <property type="component" value="Unassembled WGS sequence"/>
</dbReference>
<keyword evidence="3" id="KW-1185">Reference proteome</keyword>
<accession>A0A1B0D8D9</accession>
<proteinExistence type="predicted"/>
<organism evidence="2 3">
    <name type="scientific">Phlebotomus papatasi</name>
    <name type="common">Sandfly</name>
    <dbReference type="NCBI Taxonomy" id="29031"/>
    <lineage>
        <taxon>Eukaryota</taxon>
        <taxon>Metazoa</taxon>
        <taxon>Ecdysozoa</taxon>
        <taxon>Arthropoda</taxon>
        <taxon>Hexapoda</taxon>
        <taxon>Insecta</taxon>
        <taxon>Pterygota</taxon>
        <taxon>Neoptera</taxon>
        <taxon>Endopterygota</taxon>
        <taxon>Diptera</taxon>
        <taxon>Nematocera</taxon>
        <taxon>Psychodoidea</taxon>
        <taxon>Psychodidae</taxon>
        <taxon>Phlebotomus</taxon>
        <taxon>Phlebotomus</taxon>
    </lineage>
</organism>
<feature type="compositionally biased region" description="Basic and acidic residues" evidence="1">
    <location>
        <begin position="114"/>
        <end position="125"/>
    </location>
</feature>
<sequence length="264" mass="29960">CLIDDIKRELQIIVRSELSEILGQPPSRRGSVAEEATEVPEYVNDLHNSTFDVVIPDNPTTEFPVQRNMFEVPQNRQEVPLTEAEQRPKKSSRRQTVDVTEGNVRRSARILKRRASEMPEREAFKKPPTPKKPRKSSNKNRDMNVLQNVLKATEVVKGKKRAKSVHQEEILKIINTGNLKQLQLLSQIGLKTAFHIITHSSVSSSTEKPAEPENPIQHLQLEPTLTNLGFSPIIRRHVEQLEVRLGEKMQSILNTINGPMATPQ</sequence>
<feature type="region of interest" description="Disordered" evidence="1">
    <location>
        <begin position="72"/>
        <end position="142"/>
    </location>
</feature>
<reference evidence="2" key="1">
    <citation type="submission" date="2022-08" db="UniProtKB">
        <authorList>
            <consortium name="EnsemblMetazoa"/>
        </authorList>
    </citation>
    <scope>IDENTIFICATION</scope>
    <source>
        <strain evidence="2">Israel</strain>
    </source>
</reference>
<dbReference type="VEuPathDB" id="VectorBase:PPAPM1_010488"/>
<evidence type="ECO:0000256" key="1">
    <source>
        <dbReference type="SAM" id="MobiDB-lite"/>
    </source>
</evidence>
<dbReference type="AlphaFoldDB" id="A0A1B0D8D9"/>
<feature type="compositionally biased region" description="Basic residues" evidence="1">
    <location>
        <begin position="128"/>
        <end position="138"/>
    </location>
</feature>
<evidence type="ECO:0000313" key="2">
    <source>
        <dbReference type="EnsemblMetazoa" id="PPAI003812-PA"/>
    </source>
</evidence>
<dbReference type="VEuPathDB" id="VectorBase:PPAI003812"/>
<dbReference type="EnsemblMetazoa" id="PPAI003812-RA">
    <property type="protein sequence ID" value="PPAI003812-PA"/>
    <property type="gene ID" value="PPAI003812"/>
</dbReference>
<protein>
    <submittedName>
        <fullName evidence="2">Uncharacterized protein</fullName>
    </submittedName>
</protein>
<name>A0A1B0D8D9_PHLPP</name>
<dbReference type="EMBL" id="AJVK01027374">
    <property type="status" value="NOT_ANNOTATED_CDS"/>
    <property type="molecule type" value="Genomic_DNA"/>
</dbReference>
<evidence type="ECO:0000313" key="3">
    <source>
        <dbReference type="Proteomes" id="UP000092462"/>
    </source>
</evidence>